<keyword evidence="1" id="KW-0812">Transmembrane</keyword>
<accession>A0A9W5YD78</accession>
<comment type="caution">
    <text evidence="2">The sequence shown here is derived from an EMBL/GenBank/DDBJ whole genome shotgun (WGS) entry which is preliminary data.</text>
</comment>
<evidence type="ECO:0000256" key="1">
    <source>
        <dbReference type="SAM" id="Phobius"/>
    </source>
</evidence>
<organism evidence="2 3">
    <name type="scientific">Vallitalea longa</name>
    <dbReference type="NCBI Taxonomy" id="2936439"/>
    <lineage>
        <taxon>Bacteria</taxon>
        <taxon>Bacillati</taxon>
        <taxon>Bacillota</taxon>
        <taxon>Clostridia</taxon>
        <taxon>Lachnospirales</taxon>
        <taxon>Vallitaleaceae</taxon>
        <taxon>Vallitalea</taxon>
    </lineage>
</organism>
<sequence>MKKNKSVWILLIVILFISIVFILNNQHNKLTINQIDSNDLKNQMIGSELPRLLFSDENKVIFESGGIYIYDLIDKNVTLSLDIISFKNKYFSDKTFKDIKPWAYATKDGNEILLTFINYASEPFEKYYSFNVPDKVIKEISVEAFEAKKANIFLCEYLDDNNEFYSKSTSMISRIDDKRFVYLTYDNYKVNSIKIVLVNNNKPTIYNVFSEKSK</sequence>
<dbReference type="EMBL" id="BRLB01000016">
    <property type="protein sequence ID" value="GKX31332.1"/>
    <property type="molecule type" value="Genomic_DNA"/>
</dbReference>
<gene>
    <name evidence="2" type="ORF">SH1V18_38120</name>
</gene>
<reference evidence="2" key="1">
    <citation type="submission" date="2022-06" db="EMBL/GenBank/DDBJ databases">
        <title>Vallitalea longa sp. nov., an anaerobic bacterium isolated from marine sediment.</title>
        <authorList>
            <person name="Hirano S."/>
            <person name="Terahara T."/>
            <person name="Mori K."/>
            <person name="Hamada M."/>
            <person name="Matsumoto R."/>
            <person name="Kobayashi T."/>
        </authorList>
    </citation>
    <scope>NUCLEOTIDE SEQUENCE</scope>
    <source>
        <strain evidence="2">SH18-1</strain>
    </source>
</reference>
<evidence type="ECO:0000313" key="3">
    <source>
        <dbReference type="Proteomes" id="UP001144256"/>
    </source>
</evidence>
<keyword evidence="1" id="KW-0472">Membrane</keyword>
<feature type="transmembrane region" description="Helical" evidence="1">
    <location>
        <begin position="7"/>
        <end position="24"/>
    </location>
</feature>
<dbReference type="AlphaFoldDB" id="A0A9W5YD78"/>
<name>A0A9W5YD78_9FIRM</name>
<keyword evidence="3" id="KW-1185">Reference proteome</keyword>
<keyword evidence="1" id="KW-1133">Transmembrane helix</keyword>
<protein>
    <submittedName>
        <fullName evidence="2">Uncharacterized protein</fullName>
    </submittedName>
</protein>
<dbReference type="RefSeq" id="WP_281818275.1">
    <property type="nucleotide sequence ID" value="NZ_BRLB01000016.1"/>
</dbReference>
<proteinExistence type="predicted"/>
<evidence type="ECO:0000313" key="2">
    <source>
        <dbReference type="EMBL" id="GKX31332.1"/>
    </source>
</evidence>
<dbReference type="Proteomes" id="UP001144256">
    <property type="component" value="Unassembled WGS sequence"/>
</dbReference>